<sequence>MEIEKIIFSILAEFSRALHVKFFKEMGELTPMVDPVLSFAISIALLIGLLVMKQEVHIAVLVSTISFGILTLGISFLESTFKGIFSRSTLSLVTAFSSALFLSYMMKVSGILDRITDFAVSLGPRFASIFIPILIGLIPMPGGALVSAMMMKEHYMERQKLDSDFATFINYWFRHVTIPVWPVFQSIIIASVILKTSVVRIIEATYPAAIASYVAGFLIFALGIRKYENSFERGNVSYRALVNLWPFLLIIALIFLIKLPVDISLLISAILVTIYTRPSRKEVREGLKFALSFKILAVVIAVTMFTQYVYDSKAALALYNFMLARNIPALPLCFLITFIIGVTTAGEYVYTGTAFPLLSEIIGTSSNIKDIFLLMSYTGGYLGVMLSPVHLCLVLTLEYYKARYSGVYKYLVPAVVISLVLTFLLSLLGSIV</sequence>
<dbReference type="Proteomes" id="UP000278149">
    <property type="component" value="Unassembled WGS sequence"/>
</dbReference>
<feature type="transmembrane region" description="Helical" evidence="1">
    <location>
        <begin position="329"/>
        <end position="350"/>
    </location>
</feature>
<feature type="transmembrane region" description="Helical" evidence="1">
    <location>
        <begin position="126"/>
        <end position="150"/>
    </location>
</feature>
<dbReference type="EMBL" id="RCOR01000025">
    <property type="protein sequence ID" value="RSN68756.1"/>
    <property type="molecule type" value="Genomic_DNA"/>
</dbReference>
<accession>A0A3R9RIH5</accession>
<protein>
    <submittedName>
        <fullName evidence="2">DUF401 family protein</fullName>
    </submittedName>
</protein>
<comment type="caution">
    <text evidence="2">The sequence shown here is derived from an EMBL/GenBank/DDBJ whole genome shotgun (WGS) entry which is preliminary data.</text>
</comment>
<feature type="transmembrane region" description="Helical" evidence="1">
    <location>
        <begin position="171"/>
        <end position="194"/>
    </location>
</feature>
<keyword evidence="1" id="KW-0472">Membrane</keyword>
<dbReference type="PANTHER" id="PTHR39556:SF1">
    <property type="entry name" value="PROTEIN, PUTATIVE-RELATED"/>
    <property type="match status" value="1"/>
</dbReference>
<evidence type="ECO:0000256" key="1">
    <source>
        <dbReference type="SAM" id="Phobius"/>
    </source>
</evidence>
<name>A0A3R9RIH5_9CREN</name>
<dbReference type="InterPro" id="IPR007294">
    <property type="entry name" value="DUF401"/>
</dbReference>
<feature type="transmembrane region" description="Helical" evidence="1">
    <location>
        <begin position="206"/>
        <end position="224"/>
    </location>
</feature>
<feature type="transmembrane region" description="Helical" evidence="1">
    <location>
        <begin position="32"/>
        <end position="52"/>
    </location>
</feature>
<feature type="transmembrane region" description="Helical" evidence="1">
    <location>
        <begin position="291"/>
        <end position="309"/>
    </location>
</feature>
<proteinExistence type="predicted"/>
<organism evidence="2 3">
    <name type="scientific">Candidatus Korarchaeum cryptofilum</name>
    <dbReference type="NCBI Taxonomy" id="498846"/>
    <lineage>
        <taxon>Archaea</taxon>
        <taxon>Thermoproteota</taxon>
        <taxon>Candidatus Korarchaeia</taxon>
        <taxon>Candidatus Korarchaeales</taxon>
        <taxon>Candidatus Korarchaeaceae</taxon>
        <taxon>Candidatus Korarchaeum</taxon>
    </lineage>
</organism>
<feature type="transmembrane region" description="Helical" evidence="1">
    <location>
        <begin position="371"/>
        <end position="390"/>
    </location>
</feature>
<gene>
    <name evidence="2" type="ORF">D9Q81_05405</name>
</gene>
<feature type="transmembrane region" description="Helical" evidence="1">
    <location>
        <begin position="236"/>
        <end position="257"/>
    </location>
</feature>
<keyword evidence="1" id="KW-0812">Transmembrane</keyword>
<feature type="transmembrane region" description="Helical" evidence="1">
    <location>
        <begin position="58"/>
        <end position="77"/>
    </location>
</feature>
<keyword evidence="1" id="KW-1133">Transmembrane helix</keyword>
<dbReference type="PANTHER" id="PTHR39556">
    <property type="entry name" value="PROTEIN, PUTATIVE-RELATED"/>
    <property type="match status" value="1"/>
</dbReference>
<reference evidence="2 3" key="1">
    <citation type="submission" date="2018-10" db="EMBL/GenBank/DDBJ databases">
        <title>Co-occurring genomic capacity for anaerobic methane metabolism and dissimilatory sulfite reduction discovered in the Korarchaeota.</title>
        <authorList>
            <person name="Mckay L.J."/>
            <person name="Dlakic M."/>
            <person name="Fields M.W."/>
            <person name="Delmont T.O."/>
            <person name="Eren A.M."/>
            <person name="Jay Z.J."/>
            <person name="Klingelsmith K.B."/>
            <person name="Rusch D.B."/>
            <person name="Inskeep W.P."/>
        </authorList>
    </citation>
    <scope>NUCLEOTIDE SEQUENCE [LARGE SCALE GENOMIC DNA]</scope>
    <source>
        <strain evidence="2 3">WS</strain>
    </source>
</reference>
<evidence type="ECO:0000313" key="3">
    <source>
        <dbReference type="Proteomes" id="UP000278149"/>
    </source>
</evidence>
<feature type="transmembrane region" description="Helical" evidence="1">
    <location>
        <begin position="89"/>
        <end position="106"/>
    </location>
</feature>
<dbReference type="AlphaFoldDB" id="A0A3R9RIH5"/>
<dbReference type="Pfam" id="PF04165">
    <property type="entry name" value="DUF401"/>
    <property type="match status" value="1"/>
</dbReference>
<evidence type="ECO:0000313" key="2">
    <source>
        <dbReference type="EMBL" id="RSN68756.1"/>
    </source>
</evidence>
<feature type="transmembrane region" description="Helical" evidence="1">
    <location>
        <begin position="410"/>
        <end position="431"/>
    </location>
</feature>